<evidence type="ECO:0000313" key="1">
    <source>
        <dbReference type="EMBL" id="MBO9200208.1"/>
    </source>
</evidence>
<sequence length="176" mass="20382">MIRNLQLYFLLSILAGCTISSKNFPEPDKLKREIINNITIPDQIGDTIIYESYIGVCGNSSEDEMNRLYIPSLDESPYLDLLKTRMNKTILCTRDRKYNLLDKSPKERMALASVWNDLSKDKVTLTLTGDAVNNNSVTIHESYDYSQKAVVIEKLFTYELNNWKCKLLHRFEFAKN</sequence>
<evidence type="ECO:0008006" key="3">
    <source>
        <dbReference type="Google" id="ProtNLM"/>
    </source>
</evidence>
<dbReference type="EMBL" id="JAGHKO010000001">
    <property type="protein sequence ID" value="MBO9200208.1"/>
    <property type="molecule type" value="Genomic_DNA"/>
</dbReference>
<organism evidence="1 2">
    <name type="scientific">Niastella soli</name>
    <dbReference type="NCBI Taxonomy" id="2821487"/>
    <lineage>
        <taxon>Bacteria</taxon>
        <taxon>Pseudomonadati</taxon>
        <taxon>Bacteroidota</taxon>
        <taxon>Chitinophagia</taxon>
        <taxon>Chitinophagales</taxon>
        <taxon>Chitinophagaceae</taxon>
        <taxon>Niastella</taxon>
    </lineage>
</organism>
<accession>A0ABS3YQQ4</accession>
<keyword evidence="2" id="KW-1185">Reference proteome</keyword>
<gene>
    <name evidence="1" type="ORF">J7I42_08060</name>
</gene>
<reference evidence="1 2" key="1">
    <citation type="submission" date="2021-03" db="EMBL/GenBank/DDBJ databases">
        <title>Assistant Professor.</title>
        <authorList>
            <person name="Huq M.A."/>
        </authorList>
    </citation>
    <scope>NUCLEOTIDE SEQUENCE [LARGE SCALE GENOMIC DNA]</scope>
    <source>
        <strain evidence="1 2">MAH-29</strain>
    </source>
</reference>
<dbReference type="RefSeq" id="WP_209138262.1">
    <property type="nucleotide sequence ID" value="NZ_JAGHKO010000001.1"/>
</dbReference>
<evidence type="ECO:0000313" key="2">
    <source>
        <dbReference type="Proteomes" id="UP000677244"/>
    </source>
</evidence>
<dbReference type="Proteomes" id="UP000677244">
    <property type="component" value="Unassembled WGS sequence"/>
</dbReference>
<proteinExistence type="predicted"/>
<name>A0ABS3YQQ4_9BACT</name>
<protein>
    <recommendedName>
        <fullName evidence="3">Lipoprotein</fullName>
    </recommendedName>
</protein>
<comment type="caution">
    <text evidence="1">The sequence shown here is derived from an EMBL/GenBank/DDBJ whole genome shotgun (WGS) entry which is preliminary data.</text>
</comment>
<dbReference type="PROSITE" id="PS51257">
    <property type="entry name" value="PROKAR_LIPOPROTEIN"/>
    <property type="match status" value="1"/>
</dbReference>